<dbReference type="SUPFAM" id="SSF52096">
    <property type="entry name" value="ClpP/crotonase"/>
    <property type="match status" value="1"/>
</dbReference>
<name>A0A2W7Q5T4_9RHOB</name>
<dbReference type="InterPro" id="IPR002810">
    <property type="entry name" value="NfeD-like_C"/>
</dbReference>
<feature type="domain" description="NfeD-like C-terminal" evidence="7">
    <location>
        <begin position="417"/>
        <end position="471"/>
    </location>
</feature>
<sequence>MLSHTRPRMRRLWRIGSALVFCLGLVGLALHAQNDDRVGQAVVLELKGAVSPASADYLIRGIETAAANGAGLVIVQMDTPGGLVTSTREINSAILNSSVPVATFVAPSGARAASAGTFILYASHLAVMAPGTSVGAATPVSLGGGGGGLPFGDDPTDENDTGSDEGSGDEGNNDTDSAPADAGMAKAMNDAIAQIRSLAEIHGRNADWGERAVRDAATLTASAAVEENVADFTARNLTELLDRAHGRTVQLDGDDFVLDTEELSLVSIAPDWRTQLLSIIANPNVSLLLMVLGFYGIVFELLNPGALVPGTIGGISLILGMFALSILPFNIAGLALIGLGLLLVLAEAFSPSFGILGIGGTVAIVAGGVFLFDSEVPGFEPSIPALAAVAVASLAFSAIVARLGYVSHRRKVTTGVHDLLNTTARVQDWHGTKGHVFVHGERWNARAHQTFTKDDDVIITKIEGLTLHVAPKPSATQSQTGNA</sequence>
<evidence type="ECO:0000256" key="3">
    <source>
        <dbReference type="ARBA" id="ARBA00022989"/>
    </source>
</evidence>
<proteinExistence type="predicted"/>
<feature type="domain" description="NfeD1b N-terminal" evidence="9">
    <location>
        <begin position="46"/>
        <end position="144"/>
    </location>
</feature>
<dbReference type="Gene3D" id="3.90.226.10">
    <property type="entry name" value="2-enoyl-CoA Hydratase, Chain A, domain 1"/>
    <property type="match status" value="1"/>
</dbReference>
<evidence type="ECO:0000256" key="6">
    <source>
        <dbReference type="SAM" id="Phobius"/>
    </source>
</evidence>
<evidence type="ECO:0000256" key="5">
    <source>
        <dbReference type="SAM" id="MobiDB-lite"/>
    </source>
</evidence>
<protein>
    <submittedName>
        <fullName evidence="10">Membrane-bound serine protease (ClpP class)</fullName>
    </submittedName>
</protein>
<dbReference type="SUPFAM" id="SSF141322">
    <property type="entry name" value="NfeD domain-like"/>
    <property type="match status" value="1"/>
</dbReference>
<dbReference type="InterPro" id="IPR056739">
    <property type="entry name" value="NfeD_membrane"/>
</dbReference>
<dbReference type="AlphaFoldDB" id="A0A2W7Q5T4"/>
<evidence type="ECO:0000313" key="11">
    <source>
        <dbReference type="Proteomes" id="UP000249364"/>
    </source>
</evidence>
<dbReference type="GO" id="GO:0008233">
    <property type="term" value="F:peptidase activity"/>
    <property type="evidence" value="ECO:0007669"/>
    <property type="project" value="UniProtKB-KW"/>
</dbReference>
<feature type="transmembrane region" description="Helical" evidence="6">
    <location>
        <begin position="276"/>
        <end position="298"/>
    </location>
</feature>
<keyword evidence="4 6" id="KW-0472">Membrane</keyword>
<evidence type="ECO:0000313" key="10">
    <source>
        <dbReference type="EMBL" id="PZX36269.1"/>
    </source>
</evidence>
<dbReference type="InterPro" id="IPR052165">
    <property type="entry name" value="Membrane_assoc_protease"/>
</dbReference>
<dbReference type="Gene3D" id="2.40.50.140">
    <property type="entry name" value="Nucleic acid-binding proteins"/>
    <property type="match status" value="1"/>
</dbReference>
<organism evidence="10 11">
    <name type="scientific">Roseinatronobacter thiooxidans</name>
    <dbReference type="NCBI Taxonomy" id="121821"/>
    <lineage>
        <taxon>Bacteria</taxon>
        <taxon>Pseudomonadati</taxon>
        <taxon>Pseudomonadota</taxon>
        <taxon>Alphaproteobacteria</taxon>
        <taxon>Rhodobacterales</taxon>
        <taxon>Paracoccaceae</taxon>
        <taxon>Roseinatronobacter</taxon>
    </lineage>
</organism>
<dbReference type="InterPro" id="IPR056738">
    <property type="entry name" value="NfeD1b_N"/>
</dbReference>
<keyword evidence="10" id="KW-0645">Protease</keyword>
<dbReference type="InterPro" id="IPR029045">
    <property type="entry name" value="ClpP/crotonase-like_dom_sf"/>
</dbReference>
<dbReference type="InterPro" id="IPR012340">
    <property type="entry name" value="NA-bd_OB-fold"/>
</dbReference>
<keyword evidence="2 6" id="KW-0812">Transmembrane</keyword>
<keyword evidence="3 6" id="KW-1133">Transmembrane helix</keyword>
<accession>A0A2W7Q5T4</accession>
<dbReference type="Pfam" id="PF01957">
    <property type="entry name" value="NfeD"/>
    <property type="match status" value="1"/>
</dbReference>
<feature type="transmembrane region" description="Helical" evidence="6">
    <location>
        <begin position="329"/>
        <end position="346"/>
    </location>
</feature>
<evidence type="ECO:0000256" key="1">
    <source>
        <dbReference type="ARBA" id="ARBA00004141"/>
    </source>
</evidence>
<dbReference type="PANTHER" id="PTHR33507:SF4">
    <property type="entry name" value="NODULATION COMPETITIVENESS PROTEIN NFED"/>
    <property type="match status" value="1"/>
</dbReference>
<dbReference type="PANTHER" id="PTHR33507">
    <property type="entry name" value="INNER MEMBRANE PROTEIN YBBJ"/>
    <property type="match status" value="1"/>
</dbReference>
<dbReference type="GO" id="GO:0016020">
    <property type="term" value="C:membrane"/>
    <property type="evidence" value="ECO:0007669"/>
    <property type="project" value="UniProtKB-SubCell"/>
</dbReference>
<evidence type="ECO:0000256" key="2">
    <source>
        <dbReference type="ARBA" id="ARBA00022692"/>
    </source>
</evidence>
<dbReference type="Pfam" id="PF24961">
    <property type="entry name" value="NfeD_membrane"/>
    <property type="match status" value="1"/>
</dbReference>
<dbReference type="EMBL" id="QKZQ01000034">
    <property type="protein sequence ID" value="PZX36269.1"/>
    <property type="molecule type" value="Genomic_DNA"/>
</dbReference>
<keyword evidence="10" id="KW-0378">Hydrolase</keyword>
<evidence type="ECO:0000259" key="7">
    <source>
        <dbReference type="Pfam" id="PF01957"/>
    </source>
</evidence>
<gene>
    <name evidence="10" type="ORF">LY56_03492</name>
</gene>
<feature type="domain" description="NfeD integral membrane" evidence="8">
    <location>
        <begin position="284"/>
        <end position="399"/>
    </location>
</feature>
<dbReference type="Proteomes" id="UP000249364">
    <property type="component" value="Unassembled WGS sequence"/>
</dbReference>
<keyword evidence="11" id="KW-1185">Reference proteome</keyword>
<feature type="transmembrane region" description="Helical" evidence="6">
    <location>
        <begin position="353"/>
        <end position="372"/>
    </location>
</feature>
<dbReference type="GO" id="GO:0006508">
    <property type="term" value="P:proteolysis"/>
    <property type="evidence" value="ECO:0007669"/>
    <property type="project" value="UniProtKB-KW"/>
</dbReference>
<comment type="caution">
    <text evidence="10">The sequence shown here is derived from an EMBL/GenBank/DDBJ whole genome shotgun (WGS) entry which is preliminary data.</text>
</comment>
<comment type="subcellular location">
    <subcellularLocation>
        <location evidence="1">Membrane</location>
        <topology evidence="1">Multi-pass membrane protein</topology>
    </subcellularLocation>
</comment>
<dbReference type="CDD" id="cd07020">
    <property type="entry name" value="Clp_protease_NfeD_1"/>
    <property type="match status" value="1"/>
</dbReference>
<feature type="region of interest" description="Disordered" evidence="5">
    <location>
        <begin position="145"/>
        <end position="181"/>
    </location>
</feature>
<evidence type="ECO:0000259" key="8">
    <source>
        <dbReference type="Pfam" id="PF24961"/>
    </source>
</evidence>
<feature type="transmembrane region" description="Helical" evidence="6">
    <location>
        <begin position="384"/>
        <end position="405"/>
    </location>
</feature>
<feature type="compositionally biased region" description="Acidic residues" evidence="5">
    <location>
        <begin position="154"/>
        <end position="173"/>
    </location>
</feature>
<reference evidence="10 11" key="1">
    <citation type="submission" date="2018-06" db="EMBL/GenBank/DDBJ databases">
        <title>Genomic Encyclopedia of Archaeal and Bacterial Type Strains, Phase II (KMG-II): from individual species to whole genera.</title>
        <authorList>
            <person name="Goeker M."/>
        </authorList>
    </citation>
    <scope>NUCLEOTIDE SEQUENCE [LARGE SCALE GENOMIC DNA]</scope>
    <source>
        <strain evidence="10 11">DSM 13087</strain>
    </source>
</reference>
<evidence type="ECO:0000259" key="9">
    <source>
        <dbReference type="Pfam" id="PF25145"/>
    </source>
</evidence>
<evidence type="ECO:0000256" key="4">
    <source>
        <dbReference type="ARBA" id="ARBA00023136"/>
    </source>
</evidence>
<dbReference type="Pfam" id="PF25145">
    <property type="entry name" value="NfeD1b_N"/>
    <property type="match status" value="1"/>
</dbReference>